<dbReference type="Gramene" id="PVH64908">
    <property type="protein sequence ID" value="PVH64908"/>
    <property type="gene ID" value="PAHAL_2G381300"/>
</dbReference>
<proteinExistence type="predicted"/>
<reference evidence="1" key="1">
    <citation type="submission" date="2018-04" db="EMBL/GenBank/DDBJ databases">
        <title>WGS assembly of Panicum hallii.</title>
        <authorList>
            <person name="Lovell J."/>
            <person name="Jenkins J."/>
            <person name="Lowry D."/>
            <person name="Mamidi S."/>
            <person name="Sreedasyam A."/>
            <person name="Weng X."/>
            <person name="Barry K."/>
            <person name="Bonette J."/>
            <person name="Campitelli B."/>
            <person name="Daum C."/>
            <person name="Gordon S."/>
            <person name="Gould B."/>
            <person name="Lipzen A."/>
            <person name="Macqueen A."/>
            <person name="Palacio-Mejia J."/>
            <person name="Plott C."/>
            <person name="Shakirov E."/>
            <person name="Shu S."/>
            <person name="Yoshinaga Y."/>
            <person name="Zane M."/>
            <person name="Rokhsar D."/>
            <person name="Grimwood J."/>
            <person name="Schmutz J."/>
            <person name="Juenger T."/>
        </authorList>
    </citation>
    <scope>NUCLEOTIDE SEQUENCE [LARGE SCALE GENOMIC DNA]</scope>
    <source>
        <strain evidence="1">FIL2</strain>
    </source>
</reference>
<dbReference type="Proteomes" id="UP000243499">
    <property type="component" value="Chromosome 2"/>
</dbReference>
<gene>
    <name evidence="1" type="ORF">PAHAL_2G381300</name>
</gene>
<dbReference type="EMBL" id="CM008047">
    <property type="protein sequence ID" value="PVH64908.1"/>
    <property type="molecule type" value="Genomic_DNA"/>
</dbReference>
<evidence type="ECO:0000313" key="1">
    <source>
        <dbReference type="EMBL" id="PVH64908.1"/>
    </source>
</evidence>
<name>A0A2T8KRV4_9POAL</name>
<accession>A0A2T8KRV4</accession>
<organism evidence="1">
    <name type="scientific">Panicum hallii</name>
    <dbReference type="NCBI Taxonomy" id="206008"/>
    <lineage>
        <taxon>Eukaryota</taxon>
        <taxon>Viridiplantae</taxon>
        <taxon>Streptophyta</taxon>
        <taxon>Embryophyta</taxon>
        <taxon>Tracheophyta</taxon>
        <taxon>Spermatophyta</taxon>
        <taxon>Magnoliopsida</taxon>
        <taxon>Liliopsida</taxon>
        <taxon>Poales</taxon>
        <taxon>Poaceae</taxon>
        <taxon>PACMAD clade</taxon>
        <taxon>Panicoideae</taxon>
        <taxon>Panicodae</taxon>
        <taxon>Paniceae</taxon>
        <taxon>Panicinae</taxon>
        <taxon>Panicum</taxon>
        <taxon>Panicum sect. Panicum</taxon>
    </lineage>
</organism>
<protein>
    <submittedName>
        <fullName evidence="1">Uncharacterized protein</fullName>
    </submittedName>
</protein>
<dbReference type="AlphaFoldDB" id="A0A2T8KRV4"/>
<sequence length="49" mass="5303">MLVSCRLKRAPPRIKLRGTCAPSGRATTTAPCLTLDVRLATAVNRSHLE</sequence>